<proteinExistence type="predicted"/>
<evidence type="ECO:0000256" key="2">
    <source>
        <dbReference type="ARBA" id="ARBA00023136"/>
    </source>
</evidence>
<dbReference type="PANTHER" id="PTHR30329">
    <property type="entry name" value="STATOR ELEMENT OF FLAGELLAR MOTOR COMPLEX"/>
    <property type="match status" value="1"/>
</dbReference>
<accession>A0A076LY93</accession>
<comment type="subcellular location">
    <subcellularLocation>
        <location evidence="1">Cell outer membrane</location>
    </subcellularLocation>
</comment>
<dbReference type="Proteomes" id="UP000028681">
    <property type="component" value="Chromosome"/>
</dbReference>
<sequence>MQIQQRKGWALGMALGCALLSGCQHKATFSPQQIAVLQQQGFTPTPEGWSFGMSEKVLFGNNQATLRPESQAHVAELGRTLSQVAILHARLDGYTDNYGTDQYNQQLSLKRADKVADAMASGGMPRANLTTRGMGKSNPIADNATRQGRAENRRVAIVIQAP</sequence>
<feature type="chain" id="PRO_5001715151" evidence="5">
    <location>
        <begin position="27"/>
        <end position="162"/>
    </location>
</feature>
<gene>
    <name evidence="7" type="ORF">ETEE_3980</name>
</gene>
<dbReference type="RefSeq" id="WP_045427457.1">
    <property type="nucleotide sequence ID" value="NZ_CP006664.1"/>
</dbReference>
<protein>
    <submittedName>
        <fullName evidence="7">OmpA/MotB domain-containing protein</fullName>
    </submittedName>
</protein>
<dbReference type="PRINTS" id="PR01021">
    <property type="entry name" value="OMPADOMAIN"/>
</dbReference>
<dbReference type="InterPro" id="IPR006664">
    <property type="entry name" value="OMP_bac"/>
</dbReference>
<name>A0A076LY93_9GAMM</name>
<keyword evidence="2 3" id="KW-0472">Membrane</keyword>
<reference evidence="7 8" key="1">
    <citation type="journal article" date="2012" name="PLoS ONE">
        <title>Edwardsiella comparative phylogenomics reveal the new intra/inter-species taxonomic relationships, virulence evolution and niche adaptation mechanisms.</title>
        <authorList>
            <person name="Yang M."/>
            <person name="Lv Y."/>
            <person name="Xiao J."/>
            <person name="Wu H."/>
            <person name="Zheng H."/>
            <person name="Liu Q."/>
            <person name="Zhang Y."/>
            <person name="Wang Q."/>
        </authorList>
    </citation>
    <scope>NUCLEOTIDE SEQUENCE [LARGE SCALE GENOMIC DNA]</scope>
    <source>
        <strain evidence="8">080813</strain>
    </source>
</reference>
<evidence type="ECO:0000256" key="5">
    <source>
        <dbReference type="SAM" id="SignalP"/>
    </source>
</evidence>
<dbReference type="PROSITE" id="PS51257">
    <property type="entry name" value="PROKAR_LIPOPROTEIN"/>
    <property type="match status" value="1"/>
</dbReference>
<evidence type="ECO:0000256" key="1">
    <source>
        <dbReference type="ARBA" id="ARBA00004442"/>
    </source>
</evidence>
<evidence type="ECO:0000259" key="6">
    <source>
        <dbReference type="PROSITE" id="PS51123"/>
    </source>
</evidence>
<dbReference type="CDD" id="cd07185">
    <property type="entry name" value="OmpA_C-like"/>
    <property type="match status" value="1"/>
</dbReference>
<evidence type="ECO:0000256" key="3">
    <source>
        <dbReference type="PROSITE-ProRule" id="PRU00473"/>
    </source>
</evidence>
<dbReference type="HOGENOM" id="CLU_016890_12_3_6"/>
<organism evidence="7 8">
    <name type="scientific">Edwardsiella anguillarum ET080813</name>
    <dbReference type="NCBI Taxonomy" id="667120"/>
    <lineage>
        <taxon>Bacteria</taxon>
        <taxon>Pseudomonadati</taxon>
        <taxon>Pseudomonadota</taxon>
        <taxon>Gammaproteobacteria</taxon>
        <taxon>Enterobacterales</taxon>
        <taxon>Hafniaceae</taxon>
        <taxon>Edwardsiella</taxon>
    </lineage>
</organism>
<dbReference type="GO" id="GO:0009279">
    <property type="term" value="C:cell outer membrane"/>
    <property type="evidence" value="ECO:0007669"/>
    <property type="project" value="UniProtKB-SubCell"/>
</dbReference>
<evidence type="ECO:0000313" key="8">
    <source>
        <dbReference type="Proteomes" id="UP000028681"/>
    </source>
</evidence>
<dbReference type="InterPro" id="IPR006665">
    <property type="entry name" value="OmpA-like"/>
</dbReference>
<dbReference type="PRINTS" id="PR01023">
    <property type="entry name" value="NAFLGMOTY"/>
</dbReference>
<evidence type="ECO:0000256" key="4">
    <source>
        <dbReference type="SAM" id="MobiDB-lite"/>
    </source>
</evidence>
<dbReference type="GeneID" id="33941324"/>
<dbReference type="AlphaFoldDB" id="A0A076LY93"/>
<dbReference type="PANTHER" id="PTHR30329:SF17">
    <property type="entry name" value="LIPOPROTEIN YFIB-RELATED"/>
    <property type="match status" value="1"/>
</dbReference>
<dbReference type="Gene3D" id="3.30.1330.60">
    <property type="entry name" value="OmpA-like domain"/>
    <property type="match status" value="1"/>
</dbReference>
<evidence type="ECO:0000313" key="7">
    <source>
        <dbReference type="EMBL" id="AIJ10389.1"/>
    </source>
</evidence>
<feature type="signal peptide" evidence="5">
    <location>
        <begin position="1"/>
        <end position="26"/>
    </location>
</feature>
<dbReference type="PROSITE" id="PS51123">
    <property type="entry name" value="OMPA_2"/>
    <property type="match status" value="1"/>
</dbReference>
<keyword evidence="5" id="KW-0732">Signal</keyword>
<dbReference type="InterPro" id="IPR036737">
    <property type="entry name" value="OmpA-like_sf"/>
</dbReference>
<dbReference type="KEGG" id="ete:ETEE_3980"/>
<dbReference type="Pfam" id="PF00691">
    <property type="entry name" value="OmpA"/>
    <property type="match status" value="1"/>
</dbReference>
<dbReference type="SUPFAM" id="SSF103088">
    <property type="entry name" value="OmpA-like"/>
    <property type="match status" value="1"/>
</dbReference>
<dbReference type="InterPro" id="IPR050330">
    <property type="entry name" value="Bact_OuterMem_StrucFunc"/>
</dbReference>
<feature type="region of interest" description="Disordered" evidence="4">
    <location>
        <begin position="123"/>
        <end position="143"/>
    </location>
</feature>
<dbReference type="NCBIfam" id="NF007424">
    <property type="entry name" value="PRK09967.1"/>
    <property type="match status" value="1"/>
</dbReference>
<feature type="domain" description="OmpA-like" evidence="6">
    <location>
        <begin position="47"/>
        <end position="162"/>
    </location>
</feature>
<dbReference type="EMBL" id="CP006664">
    <property type="protein sequence ID" value="AIJ10389.1"/>
    <property type="molecule type" value="Genomic_DNA"/>
</dbReference>